<dbReference type="GO" id="GO:0051536">
    <property type="term" value="F:iron-sulfur cluster binding"/>
    <property type="evidence" value="ECO:0007669"/>
    <property type="project" value="UniProtKB-KW"/>
</dbReference>
<dbReference type="InterPro" id="IPR001080">
    <property type="entry name" value="3Fe4S_ferredoxin"/>
</dbReference>
<sequence length="65" mass="7164">MRITVNRSRCIAAGQCVLKSPHVFDQDEQDGIVILLTEKPTPEFEASARLAARVCPSEAITVHDE</sequence>
<dbReference type="InterPro" id="IPR051269">
    <property type="entry name" value="Fe-S_cluster_ET"/>
</dbReference>
<organism evidence="7 8">
    <name type="scientific">Bradyrhizobium lablabi</name>
    <dbReference type="NCBI Taxonomy" id="722472"/>
    <lineage>
        <taxon>Bacteria</taxon>
        <taxon>Pseudomonadati</taxon>
        <taxon>Pseudomonadota</taxon>
        <taxon>Alphaproteobacteria</taxon>
        <taxon>Hyphomicrobiales</taxon>
        <taxon>Nitrobacteraceae</taxon>
        <taxon>Bradyrhizobium</taxon>
    </lineage>
</organism>
<gene>
    <name evidence="7" type="ORF">SAMN05444171_6423</name>
</gene>
<keyword evidence="4 6" id="KW-0408">Iron</keyword>
<dbReference type="GO" id="GO:0005506">
    <property type="term" value="F:iron ion binding"/>
    <property type="evidence" value="ECO:0007669"/>
    <property type="project" value="UniProtKB-UniRule"/>
</dbReference>
<evidence type="ECO:0000313" key="7">
    <source>
        <dbReference type="EMBL" id="SEE14834.1"/>
    </source>
</evidence>
<dbReference type="RefSeq" id="WP_074827593.1">
    <property type="nucleotide sequence ID" value="NZ_FNTI01000001.1"/>
</dbReference>
<dbReference type="GO" id="GO:0009055">
    <property type="term" value="F:electron transfer activity"/>
    <property type="evidence" value="ECO:0007669"/>
    <property type="project" value="UniProtKB-UniRule"/>
</dbReference>
<keyword evidence="2 6" id="KW-0479">Metal-binding</keyword>
<keyword evidence="1 6" id="KW-0813">Transport</keyword>
<keyword evidence="5 6" id="KW-0411">Iron-sulfur</keyword>
<proteinExistence type="predicted"/>
<reference evidence="7 8" key="1">
    <citation type="submission" date="2016-10" db="EMBL/GenBank/DDBJ databases">
        <authorList>
            <person name="de Groot N.N."/>
        </authorList>
    </citation>
    <scope>NUCLEOTIDE SEQUENCE [LARGE SCALE GENOMIC DNA]</scope>
    <source>
        <strain evidence="7 8">GAS522</strain>
    </source>
</reference>
<dbReference type="EMBL" id="FNTI01000001">
    <property type="protein sequence ID" value="SEE14834.1"/>
    <property type="molecule type" value="Genomic_DNA"/>
</dbReference>
<name>A0A1M7G4E1_9BRAD</name>
<dbReference type="PANTHER" id="PTHR36923:SF3">
    <property type="entry name" value="FERREDOXIN"/>
    <property type="match status" value="1"/>
</dbReference>
<dbReference type="Proteomes" id="UP000183208">
    <property type="component" value="Unassembled WGS sequence"/>
</dbReference>
<dbReference type="PRINTS" id="PR00352">
    <property type="entry name" value="3FE4SFRDOXIN"/>
</dbReference>
<dbReference type="Pfam" id="PF13459">
    <property type="entry name" value="Fer4_15"/>
    <property type="match status" value="1"/>
</dbReference>
<keyword evidence="3 6" id="KW-0249">Electron transport</keyword>
<evidence type="ECO:0000256" key="2">
    <source>
        <dbReference type="ARBA" id="ARBA00022723"/>
    </source>
</evidence>
<dbReference type="OrthoDB" id="3215002at2"/>
<dbReference type="PANTHER" id="PTHR36923">
    <property type="entry name" value="FERREDOXIN"/>
    <property type="match status" value="1"/>
</dbReference>
<evidence type="ECO:0000256" key="1">
    <source>
        <dbReference type="ARBA" id="ARBA00022448"/>
    </source>
</evidence>
<evidence type="ECO:0000313" key="8">
    <source>
        <dbReference type="Proteomes" id="UP000183208"/>
    </source>
</evidence>
<evidence type="ECO:0000256" key="6">
    <source>
        <dbReference type="RuleBase" id="RU368020"/>
    </source>
</evidence>
<dbReference type="SUPFAM" id="SSF54862">
    <property type="entry name" value="4Fe-4S ferredoxins"/>
    <property type="match status" value="1"/>
</dbReference>
<evidence type="ECO:0000256" key="4">
    <source>
        <dbReference type="ARBA" id="ARBA00023004"/>
    </source>
</evidence>
<accession>A0A1M7G4E1</accession>
<evidence type="ECO:0000256" key="5">
    <source>
        <dbReference type="ARBA" id="ARBA00023014"/>
    </source>
</evidence>
<dbReference type="Gene3D" id="3.30.70.20">
    <property type="match status" value="1"/>
</dbReference>
<comment type="function">
    <text evidence="6">Ferredoxins are iron-sulfur proteins that transfer electrons in a wide variety of metabolic reactions.</text>
</comment>
<dbReference type="AlphaFoldDB" id="A0A1M7G4E1"/>
<evidence type="ECO:0000256" key="3">
    <source>
        <dbReference type="ARBA" id="ARBA00022982"/>
    </source>
</evidence>
<protein>
    <recommendedName>
        <fullName evidence="6">Ferredoxin</fullName>
    </recommendedName>
</protein>